<organism evidence="3 4">
    <name type="scientific">Flavobacterium branchiicola</name>
    <dbReference type="NCBI Taxonomy" id="1114875"/>
    <lineage>
        <taxon>Bacteria</taxon>
        <taxon>Pseudomonadati</taxon>
        <taxon>Bacteroidota</taxon>
        <taxon>Flavobacteriia</taxon>
        <taxon>Flavobacteriales</taxon>
        <taxon>Flavobacteriaceae</taxon>
        <taxon>Flavobacterium</taxon>
    </lineage>
</organism>
<dbReference type="InterPro" id="IPR021109">
    <property type="entry name" value="Peptidase_aspartic_dom_sf"/>
</dbReference>
<comment type="caution">
    <text evidence="3">The sequence shown here is derived from an EMBL/GenBank/DDBJ whole genome shotgun (WGS) entry which is preliminary data.</text>
</comment>
<protein>
    <submittedName>
        <fullName evidence="3">Retropepsin-like aspartic protease</fullName>
        <ecNumber evidence="3">3.4.23.-</ecNumber>
    </submittedName>
</protein>
<dbReference type="RefSeq" id="WP_213258055.1">
    <property type="nucleotide sequence ID" value="NZ_JAGYWA010000004.1"/>
</dbReference>
<sequence>MKKIMILSLLFFICLVNGQKKSTVQTIKAFEQAFQQKNYSSLKDLLAPEFTVGVGDSSSNEFYLNGIFNAFPALDSIQIGKSMTMKNETFTSVDFHFKGKEKKPSQIVFNSENKILYVTFFDGLYKVDRNAEVKKMASIPFEIIENGIAIKIKLNKANREFLMLFDTGADGMALNPDSAYKAGVVVTKTKSASVVGGSQQVQYSADNTIYIGDQVLKNQGLVIFPKHSVYDGLFGANLLRNFITSVNFDTMTIDLYNFGNFNYWEKAKPFVFDYKSGLPVVKMNLTFEDKKTVEGSFTFDTGAGYDLIAYGPFNHKNNLEASLKTEYNSVNFSLGKQTKIVGGAIPNVAINGNNFPNITIALQEYDEANKNWAFADGSLGIDLIKRFNFTIDLLHKTVYLEPNKSFNKRPSFYLSGLDLDFDDNQNLVIKRVIDQQNKELQQVKPGAKITQINDFESKDLLKPENLKKLKESKEAKDFIIEQGDQSMRISI</sequence>
<evidence type="ECO:0000256" key="1">
    <source>
        <dbReference type="ARBA" id="ARBA00022801"/>
    </source>
</evidence>
<dbReference type="Gene3D" id="2.40.70.10">
    <property type="entry name" value="Acid Proteases"/>
    <property type="match status" value="2"/>
</dbReference>
<name>A0ABV9PGF1_9FLAO</name>
<dbReference type="EC" id="3.4.23.-" evidence="3"/>
<dbReference type="SUPFAM" id="SSF50630">
    <property type="entry name" value="Acid proteases"/>
    <property type="match status" value="1"/>
</dbReference>
<accession>A0ABV9PGF1</accession>
<keyword evidence="1 3" id="KW-0378">Hydrolase</keyword>
<dbReference type="PROSITE" id="PS50175">
    <property type="entry name" value="ASP_PROT_RETROV"/>
    <property type="match status" value="1"/>
</dbReference>
<proteinExistence type="predicted"/>
<dbReference type="Proteomes" id="UP001595935">
    <property type="component" value="Unassembled WGS sequence"/>
</dbReference>
<dbReference type="EMBL" id="JBHSGV010000004">
    <property type="protein sequence ID" value="MFC4748060.1"/>
    <property type="molecule type" value="Genomic_DNA"/>
</dbReference>
<reference evidence="4" key="1">
    <citation type="journal article" date="2019" name="Int. J. Syst. Evol. Microbiol.">
        <title>The Global Catalogue of Microorganisms (GCM) 10K type strain sequencing project: providing services to taxonomists for standard genome sequencing and annotation.</title>
        <authorList>
            <consortium name="The Broad Institute Genomics Platform"/>
            <consortium name="The Broad Institute Genome Sequencing Center for Infectious Disease"/>
            <person name="Wu L."/>
            <person name="Ma J."/>
        </authorList>
    </citation>
    <scope>NUCLEOTIDE SEQUENCE [LARGE SCALE GENOMIC DNA]</scope>
    <source>
        <strain evidence="4">WYCCWR 13023</strain>
    </source>
</reference>
<dbReference type="InterPro" id="IPR034122">
    <property type="entry name" value="Retropepsin-like_bacterial"/>
</dbReference>
<evidence type="ECO:0000313" key="4">
    <source>
        <dbReference type="Proteomes" id="UP001595935"/>
    </source>
</evidence>
<dbReference type="CDD" id="cd05483">
    <property type="entry name" value="retropepsin_like_bacteria"/>
    <property type="match status" value="1"/>
</dbReference>
<keyword evidence="4" id="KW-1185">Reference proteome</keyword>
<dbReference type="Pfam" id="PF13650">
    <property type="entry name" value="Asp_protease_2"/>
    <property type="match status" value="1"/>
</dbReference>
<evidence type="ECO:0000259" key="2">
    <source>
        <dbReference type="PROSITE" id="PS50175"/>
    </source>
</evidence>
<evidence type="ECO:0000313" key="3">
    <source>
        <dbReference type="EMBL" id="MFC4748060.1"/>
    </source>
</evidence>
<feature type="domain" description="Peptidase A2" evidence="2">
    <location>
        <begin position="161"/>
        <end position="238"/>
    </location>
</feature>
<gene>
    <name evidence="3" type="ORF">ACFO5S_11415</name>
</gene>
<dbReference type="GO" id="GO:0016787">
    <property type="term" value="F:hydrolase activity"/>
    <property type="evidence" value="ECO:0007669"/>
    <property type="project" value="UniProtKB-KW"/>
</dbReference>
<dbReference type="InterPro" id="IPR001995">
    <property type="entry name" value="Peptidase_A2_cat"/>
</dbReference>